<dbReference type="PANTHER" id="PTHR30081:SF1">
    <property type="entry name" value="PROTEIN TRANSLOCASE SUBUNIT SECD"/>
    <property type="match status" value="1"/>
</dbReference>
<comment type="function">
    <text evidence="9">Part of the Sec protein translocase complex. Interacts with the SecYEG preprotein conducting channel. SecDF uses the proton motive force (PMF) to complete protein translocation after the ATP-dependent function of SecA.</text>
</comment>
<sequence>MKKFSWRGLFIIIFFCVTAFFLAPMVIPNLPSWWSKHHLKLGLDLRGGMQILLEVDTSELSAADARNAVEQNIKIIRERIDQFGVAEPSIQKLGENRIMVQLPGVSDYKAAENLIKQTAMLEFKLVAPQDEAKRVIETIDRNISSNLDKFPVLAEMAKKDKSIMADTTSTDSLKTGEGIFSSLIRPGEMDFEVQYSDVRLIQDLLADTLFAQMVPMGYQLALDKADTENPRADRNLYVLSSAAQLTGGDLAKAKVEYGSATSTDPRIANKPYISIEMKREGARKFERVTADNVGKRLAIVLDGVVYSAPNIQERIAGGRAQITGRFTATEANELAIVLNTGNLIAPIKPVSTSIIGATLGADSIRKGTMAGLIGLIIVVLFMIIYYKLCGFIADIALVLNVGFILAMLTAFGATLTLPGIAGIILTIGMAVDANVLIFERIREELDLGKTPRSAVEAGFKRALVTVWDSNLTTVIAGIILYYLGTGPIRGFAVTLVIGIMGSMFTAIVVVRSILDNIVLTGKRTKLSV</sequence>
<feature type="transmembrane region" description="Helical" evidence="9">
    <location>
        <begin position="395"/>
        <end position="414"/>
    </location>
</feature>
<dbReference type="NCBIfam" id="TIGR00916">
    <property type="entry name" value="2A0604s01"/>
    <property type="match status" value="1"/>
</dbReference>
<dbReference type="PRINTS" id="PR00702">
    <property type="entry name" value="ACRIFLAVINRP"/>
</dbReference>
<feature type="domain" description="SecDF P1 head subdomain" evidence="12">
    <location>
        <begin position="233"/>
        <end position="345"/>
    </location>
</feature>
<dbReference type="InterPro" id="IPR055344">
    <property type="entry name" value="SecD_SecF_C_bact"/>
</dbReference>
<gene>
    <name evidence="9 13" type="primary">secD</name>
    <name evidence="13" type="ordered locus">CLOAM1010</name>
</gene>
<organism evidence="13 14">
    <name type="scientific">Cloacimonas acidaminovorans (strain Evry)</name>
    <dbReference type="NCBI Taxonomy" id="459349"/>
    <lineage>
        <taxon>Bacteria</taxon>
        <taxon>Pseudomonadati</taxon>
        <taxon>Candidatus Cloacimonadota</taxon>
        <taxon>Candidatus Cloacimonadia</taxon>
        <taxon>Candidatus Cloacimonadales</taxon>
        <taxon>Candidatus Cloacimonadaceae</taxon>
        <taxon>Candidatus Cloacimonas</taxon>
    </lineage>
</organism>
<keyword evidence="14" id="KW-1185">Reference proteome</keyword>
<dbReference type="GO" id="GO:0005886">
    <property type="term" value="C:plasma membrane"/>
    <property type="evidence" value="ECO:0007669"/>
    <property type="project" value="UniProtKB-SubCell"/>
</dbReference>
<feature type="transmembrane region" description="Helical" evidence="9">
    <location>
        <begin position="490"/>
        <end position="514"/>
    </location>
</feature>
<keyword evidence="8 9" id="KW-0472">Membrane</keyword>
<comment type="subunit">
    <text evidence="9">Forms a complex with SecF. Part of the essential Sec protein translocation apparatus which comprises SecA, SecYEG and auxiliary proteins SecDF. Other proteins may also be involved.</text>
</comment>
<dbReference type="InterPro" id="IPR001036">
    <property type="entry name" value="Acrflvin-R"/>
</dbReference>
<evidence type="ECO:0000256" key="6">
    <source>
        <dbReference type="ARBA" id="ARBA00022989"/>
    </source>
</evidence>
<dbReference type="NCBIfam" id="TIGR01129">
    <property type="entry name" value="secD"/>
    <property type="match status" value="1"/>
</dbReference>
<feature type="transmembrane region" description="Helical" evidence="9">
    <location>
        <begin position="462"/>
        <end position="484"/>
    </location>
</feature>
<evidence type="ECO:0000259" key="12">
    <source>
        <dbReference type="Pfam" id="PF22599"/>
    </source>
</evidence>
<dbReference type="SUPFAM" id="SSF82866">
    <property type="entry name" value="Multidrug efflux transporter AcrB transmembrane domain"/>
    <property type="match status" value="1"/>
</dbReference>
<dbReference type="STRING" id="459349.CLOAM1010"/>
<dbReference type="Pfam" id="PF02355">
    <property type="entry name" value="SecD_SecF_C"/>
    <property type="match status" value="1"/>
</dbReference>
<keyword evidence="5 9" id="KW-0653">Protein transport</keyword>
<dbReference type="GO" id="GO:0006605">
    <property type="term" value="P:protein targeting"/>
    <property type="evidence" value="ECO:0007669"/>
    <property type="project" value="UniProtKB-UniRule"/>
</dbReference>
<dbReference type="GO" id="GO:0043952">
    <property type="term" value="P:protein transport by the Sec complex"/>
    <property type="evidence" value="ECO:0007669"/>
    <property type="project" value="UniProtKB-UniRule"/>
</dbReference>
<dbReference type="InterPro" id="IPR048634">
    <property type="entry name" value="SecD_SecF_C"/>
</dbReference>
<feature type="transmembrane region" description="Helical" evidence="9">
    <location>
        <begin position="369"/>
        <end position="388"/>
    </location>
</feature>
<evidence type="ECO:0000256" key="1">
    <source>
        <dbReference type="ARBA" id="ARBA00004651"/>
    </source>
</evidence>
<dbReference type="GO" id="GO:0065002">
    <property type="term" value="P:intracellular protein transmembrane transport"/>
    <property type="evidence" value="ECO:0007669"/>
    <property type="project" value="UniProtKB-UniRule"/>
</dbReference>
<feature type="domain" description="Protein export membrane protein SecD/SecF C-terminal" evidence="10">
    <location>
        <begin position="349"/>
        <end position="514"/>
    </location>
</feature>
<evidence type="ECO:0000256" key="9">
    <source>
        <dbReference type="HAMAP-Rule" id="MF_01463"/>
    </source>
</evidence>
<dbReference type="KEGG" id="caci:CLOAM1010"/>
<keyword evidence="7 9" id="KW-0811">Translocation</keyword>
<comment type="similarity">
    <text evidence="9">Belongs to the SecD/SecF family. SecD subfamily.</text>
</comment>
<dbReference type="FunFam" id="1.20.1640.10:FF:000004">
    <property type="entry name" value="Protein translocase subunit SecD"/>
    <property type="match status" value="1"/>
</dbReference>
<evidence type="ECO:0000256" key="8">
    <source>
        <dbReference type="ARBA" id="ARBA00023136"/>
    </source>
</evidence>
<evidence type="ECO:0000313" key="14">
    <source>
        <dbReference type="Proteomes" id="UP000002019"/>
    </source>
</evidence>
<keyword evidence="3 9" id="KW-1003">Cell membrane</keyword>
<evidence type="ECO:0000259" key="11">
    <source>
        <dbReference type="Pfam" id="PF21760"/>
    </source>
</evidence>
<dbReference type="Gene3D" id="1.20.1640.10">
    <property type="entry name" value="Multidrug efflux transporter AcrB transmembrane domain"/>
    <property type="match status" value="1"/>
</dbReference>
<dbReference type="Gene3D" id="3.30.70.3220">
    <property type="match status" value="1"/>
</dbReference>
<dbReference type="EMBL" id="CU466930">
    <property type="protein sequence ID" value="CAO80882.1"/>
    <property type="molecule type" value="Genomic_DNA"/>
</dbReference>
<dbReference type="OrthoDB" id="9805019at2"/>
<keyword evidence="6 9" id="KW-1133">Transmembrane helix</keyword>
<name>B0VHR7_CLOAI</name>
<dbReference type="InterPro" id="IPR022646">
    <property type="entry name" value="SecD/SecF_CS"/>
</dbReference>
<dbReference type="HOGENOM" id="CLU_007894_4_2_0"/>
<dbReference type="Pfam" id="PF21760">
    <property type="entry name" value="SecD_1st"/>
    <property type="match status" value="1"/>
</dbReference>
<keyword evidence="2 9" id="KW-0813">Transport</keyword>
<dbReference type="InterPro" id="IPR005791">
    <property type="entry name" value="SecD"/>
</dbReference>
<dbReference type="GO" id="GO:0015450">
    <property type="term" value="F:protein-transporting ATPase activity"/>
    <property type="evidence" value="ECO:0007669"/>
    <property type="project" value="InterPro"/>
</dbReference>
<evidence type="ECO:0000256" key="7">
    <source>
        <dbReference type="ARBA" id="ARBA00023010"/>
    </source>
</evidence>
<evidence type="ECO:0000256" key="4">
    <source>
        <dbReference type="ARBA" id="ARBA00022692"/>
    </source>
</evidence>
<dbReference type="Proteomes" id="UP000002019">
    <property type="component" value="Chromosome"/>
</dbReference>
<comment type="subcellular location">
    <subcellularLocation>
        <location evidence="1 9">Cell membrane</location>
        <topology evidence="1 9">Multi-pass membrane protein</topology>
    </subcellularLocation>
</comment>
<evidence type="ECO:0000256" key="5">
    <source>
        <dbReference type="ARBA" id="ARBA00022927"/>
    </source>
</evidence>
<dbReference type="Pfam" id="PF07549">
    <property type="entry name" value="Sec_GG"/>
    <property type="match status" value="1"/>
</dbReference>
<protein>
    <recommendedName>
        <fullName evidence="9">Protein translocase subunit SecD</fullName>
    </recommendedName>
</protein>
<dbReference type="Gene3D" id="3.30.1360.200">
    <property type="match status" value="1"/>
</dbReference>
<dbReference type="HAMAP" id="MF_01463_B">
    <property type="entry name" value="SecD_B"/>
    <property type="match status" value="1"/>
</dbReference>
<dbReference type="AlphaFoldDB" id="B0VHR7"/>
<feature type="domain" description="Protein translocase subunit SecDF P1" evidence="11">
    <location>
        <begin position="69"/>
        <end position="127"/>
    </location>
</feature>
<reference evidence="13 14" key="1">
    <citation type="journal article" date="2008" name="J. Bacteriol.">
        <title>'Candidatus Cloacamonas acidaminovorans': genome sequence reconstruction provides a first glimpse of a new bacterial division.</title>
        <authorList>
            <person name="Pelletier E."/>
            <person name="Kreimeyer A."/>
            <person name="Bocs S."/>
            <person name="Rouy Z."/>
            <person name="Gyapay G."/>
            <person name="Chouari R."/>
            <person name="Riviere D."/>
            <person name="Ganesan A."/>
            <person name="Daegelen P."/>
            <person name="Sghir A."/>
            <person name="Cohen G.N."/>
            <person name="Medigue C."/>
            <person name="Weissenbach J."/>
            <person name="Le Paslier D."/>
        </authorList>
    </citation>
    <scope>NUCLEOTIDE SEQUENCE [LARGE SCALE GENOMIC DNA]</scope>
    <source>
        <strain evidence="14">Evry</strain>
    </source>
</reference>
<dbReference type="PANTHER" id="PTHR30081">
    <property type="entry name" value="PROTEIN-EXPORT MEMBRANE PROTEIN SEC"/>
    <property type="match status" value="1"/>
</dbReference>
<feature type="transmembrane region" description="Helical" evidence="9">
    <location>
        <begin position="9"/>
        <end position="27"/>
    </location>
</feature>
<dbReference type="InterPro" id="IPR054384">
    <property type="entry name" value="SecDF_P1_head"/>
</dbReference>
<dbReference type="Pfam" id="PF22599">
    <property type="entry name" value="SecDF_P1_head"/>
    <property type="match status" value="1"/>
</dbReference>
<accession>B0VHR7</accession>
<evidence type="ECO:0000256" key="2">
    <source>
        <dbReference type="ARBA" id="ARBA00022448"/>
    </source>
</evidence>
<evidence type="ECO:0000256" key="3">
    <source>
        <dbReference type="ARBA" id="ARBA00022475"/>
    </source>
</evidence>
<proteinExistence type="inferred from homology"/>
<dbReference type="eggNOG" id="COG0342">
    <property type="taxonomic scope" value="Bacteria"/>
</dbReference>
<keyword evidence="4 9" id="KW-0812">Transmembrane</keyword>
<evidence type="ECO:0000313" key="13">
    <source>
        <dbReference type="EMBL" id="CAO80882.1"/>
    </source>
</evidence>
<dbReference type="InterPro" id="IPR022813">
    <property type="entry name" value="SecD/SecF_arch_bac"/>
</dbReference>
<evidence type="ECO:0000259" key="10">
    <source>
        <dbReference type="Pfam" id="PF02355"/>
    </source>
</evidence>
<dbReference type="RefSeq" id="WP_015424740.1">
    <property type="nucleotide sequence ID" value="NC_020449.1"/>
</dbReference>
<feature type="transmembrane region" description="Helical" evidence="9">
    <location>
        <begin position="420"/>
        <end position="441"/>
    </location>
</feature>
<dbReference type="InterPro" id="IPR048631">
    <property type="entry name" value="SecD_1st"/>
</dbReference>